<accession>A0ABW0NVX8</accession>
<comment type="caution">
    <text evidence="8">The sequence shown here is derived from an EMBL/GenBank/DDBJ whole genome shotgun (WGS) entry which is preliminary data.</text>
</comment>
<feature type="region of interest" description="Disordered" evidence="6">
    <location>
        <begin position="330"/>
        <end position="353"/>
    </location>
</feature>
<evidence type="ECO:0000256" key="2">
    <source>
        <dbReference type="ARBA" id="ARBA00022475"/>
    </source>
</evidence>
<evidence type="ECO:0000313" key="8">
    <source>
        <dbReference type="EMBL" id="MFC5503468.1"/>
    </source>
</evidence>
<sequence length="353" mass="36350">MAAPQKSAGRPFGPLVARVSAVVARVQKLKPVRVFIHYGQQRGPILASGLAFQGLFAVFAALWVGFSIAGLVISGDTAVQHALLTALDSAIPGLIDTGDGGAIKAKVLLSAGVFGWTGAIALVGLVITATGWLSSARDAVRSMFELPSPFTNFALLKLRDIALGIGLCVVVIASAALSVASTSATSFLLGLLGIESTTVVATIAIRIVTLGVMFLLDAFVLAALYRVLAAVRIPRHRAWAGARLAALGIGVLKLLGSALLGGASSNPLIASFAVIAGLLIFFNLACQVVLLGAAWIEIGLEDAGIEIDPRVAAIRLENARRLVAAHTEPQPEAGGLGELFTDPPETEQVTGRG</sequence>
<comment type="subcellular location">
    <subcellularLocation>
        <location evidence="1">Cell membrane</location>
        <topology evidence="1">Multi-pass membrane protein</topology>
    </subcellularLocation>
</comment>
<evidence type="ECO:0000256" key="6">
    <source>
        <dbReference type="SAM" id="MobiDB-lite"/>
    </source>
</evidence>
<evidence type="ECO:0000256" key="4">
    <source>
        <dbReference type="ARBA" id="ARBA00022989"/>
    </source>
</evidence>
<evidence type="ECO:0000256" key="3">
    <source>
        <dbReference type="ARBA" id="ARBA00022692"/>
    </source>
</evidence>
<feature type="transmembrane region" description="Helical" evidence="7">
    <location>
        <begin position="269"/>
        <end position="296"/>
    </location>
</feature>
<dbReference type="Proteomes" id="UP001596039">
    <property type="component" value="Unassembled WGS sequence"/>
</dbReference>
<dbReference type="RefSeq" id="WP_386741178.1">
    <property type="nucleotide sequence ID" value="NZ_JBHSMG010000005.1"/>
</dbReference>
<keyword evidence="9" id="KW-1185">Reference proteome</keyword>
<name>A0ABW0NVX8_9MICO</name>
<feature type="transmembrane region" description="Helical" evidence="7">
    <location>
        <begin position="203"/>
        <end position="228"/>
    </location>
</feature>
<evidence type="ECO:0000256" key="1">
    <source>
        <dbReference type="ARBA" id="ARBA00004651"/>
    </source>
</evidence>
<proteinExistence type="predicted"/>
<feature type="transmembrane region" description="Helical" evidence="7">
    <location>
        <begin position="113"/>
        <end position="133"/>
    </location>
</feature>
<reference evidence="9" key="1">
    <citation type="journal article" date="2019" name="Int. J. Syst. Evol. Microbiol.">
        <title>The Global Catalogue of Microorganisms (GCM) 10K type strain sequencing project: providing services to taxonomists for standard genome sequencing and annotation.</title>
        <authorList>
            <consortium name="The Broad Institute Genomics Platform"/>
            <consortium name="The Broad Institute Genome Sequencing Center for Infectious Disease"/>
            <person name="Wu L."/>
            <person name="Ma J."/>
        </authorList>
    </citation>
    <scope>NUCLEOTIDE SEQUENCE [LARGE SCALE GENOMIC DNA]</scope>
    <source>
        <strain evidence="9">CGMCC 4.6997</strain>
    </source>
</reference>
<feature type="transmembrane region" description="Helical" evidence="7">
    <location>
        <begin position="240"/>
        <end position="263"/>
    </location>
</feature>
<protein>
    <submittedName>
        <fullName evidence="8">YihY/virulence factor BrkB family protein</fullName>
    </submittedName>
</protein>
<dbReference type="PANTHER" id="PTHR30213">
    <property type="entry name" value="INNER MEMBRANE PROTEIN YHJD"/>
    <property type="match status" value="1"/>
</dbReference>
<dbReference type="EMBL" id="JBHSMG010000005">
    <property type="protein sequence ID" value="MFC5503468.1"/>
    <property type="molecule type" value="Genomic_DNA"/>
</dbReference>
<evidence type="ECO:0000256" key="5">
    <source>
        <dbReference type="ARBA" id="ARBA00023136"/>
    </source>
</evidence>
<dbReference type="PANTHER" id="PTHR30213:SF1">
    <property type="entry name" value="INNER MEMBRANE PROTEIN YHJD"/>
    <property type="match status" value="1"/>
</dbReference>
<evidence type="ECO:0000256" key="7">
    <source>
        <dbReference type="SAM" id="Phobius"/>
    </source>
</evidence>
<dbReference type="InterPro" id="IPR017039">
    <property type="entry name" value="Virul_fac_BrkB"/>
</dbReference>
<keyword evidence="3 7" id="KW-0812">Transmembrane</keyword>
<evidence type="ECO:0000313" key="9">
    <source>
        <dbReference type="Proteomes" id="UP001596039"/>
    </source>
</evidence>
<keyword evidence="5 7" id="KW-0472">Membrane</keyword>
<feature type="transmembrane region" description="Helical" evidence="7">
    <location>
        <begin position="161"/>
        <end position="183"/>
    </location>
</feature>
<keyword evidence="2" id="KW-1003">Cell membrane</keyword>
<organism evidence="8 9">
    <name type="scientific">Lysinimonas soli</name>
    <dbReference type="NCBI Taxonomy" id="1074233"/>
    <lineage>
        <taxon>Bacteria</taxon>
        <taxon>Bacillati</taxon>
        <taxon>Actinomycetota</taxon>
        <taxon>Actinomycetes</taxon>
        <taxon>Micrococcales</taxon>
        <taxon>Microbacteriaceae</taxon>
        <taxon>Lysinimonas</taxon>
    </lineage>
</organism>
<gene>
    <name evidence="8" type="ORF">ACFPJ4_14560</name>
</gene>
<keyword evidence="4 7" id="KW-1133">Transmembrane helix</keyword>
<feature type="transmembrane region" description="Helical" evidence="7">
    <location>
        <begin position="50"/>
        <end position="73"/>
    </location>
</feature>
<dbReference type="Pfam" id="PF03631">
    <property type="entry name" value="Virul_fac_BrkB"/>
    <property type="match status" value="1"/>
</dbReference>